<dbReference type="PANTHER" id="PTHR33603:SF1">
    <property type="entry name" value="RIBOSOMAL RNA LARGE SUBUNIT METHYLTRANSFERASE H"/>
    <property type="match status" value="1"/>
</dbReference>
<keyword evidence="1 5" id="KW-0489">Methyltransferase</keyword>
<dbReference type="PANTHER" id="PTHR33603">
    <property type="entry name" value="METHYLTRANSFERASE"/>
    <property type="match status" value="1"/>
</dbReference>
<comment type="catalytic activity">
    <reaction evidence="5">
        <text>pseudouridine(1915) in 23S rRNA + S-adenosyl-L-methionine = N(3)-methylpseudouridine(1915) in 23S rRNA + S-adenosyl-L-homocysteine + H(+)</text>
        <dbReference type="Rhea" id="RHEA:42752"/>
        <dbReference type="Rhea" id="RHEA-COMP:10221"/>
        <dbReference type="Rhea" id="RHEA-COMP:10222"/>
        <dbReference type="ChEBI" id="CHEBI:15378"/>
        <dbReference type="ChEBI" id="CHEBI:57856"/>
        <dbReference type="ChEBI" id="CHEBI:59789"/>
        <dbReference type="ChEBI" id="CHEBI:65314"/>
        <dbReference type="ChEBI" id="CHEBI:74486"/>
        <dbReference type="EC" id="2.1.1.177"/>
    </reaction>
</comment>
<keyword evidence="3 5" id="KW-0949">S-adenosyl-L-methionine</keyword>
<dbReference type="EC" id="2.1.1.177" evidence="5"/>
<keyword evidence="5" id="KW-0963">Cytoplasm</keyword>
<dbReference type="RefSeq" id="WP_115218166.1">
    <property type="nucleotide sequence ID" value="NZ_UHIA01000004.1"/>
</dbReference>
<evidence type="ECO:0000256" key="1">
    <source>
        <dbReference type="ARBA" id="ARBA00022603"/>
    </source>
</evidence>
<dbReference type="GO" id="GO:0005737">
    <property type="term" value="C:cytoplasm"/>
    <property type="evidence" value="ECO:0007669"/>
    <property type="project" value="UniProtKB-SubCell"/>
</dbReference>
<comment type="similarity">
    <text evidence="4 5">Belongs to the RNA methyltransferase RlmH family.</text>
</comment>
<dbReference type="OrthoDB" id="9806643at2"/>
<evidence type="ECO:0000256" key="3">
    <source>
        <dbReference type="ARBA" id="ARBA00022691"/>
    </source>
</evidence>
<keyword evidence="5" id="KW-0698">rRNA processing</keyword>
<evidence type="ECO:0000256" key="5">
    <source>
        <dbReference type="HAMAP-Rule" id="MF_00658"/>
    </source>
</evidence>
<dbReference type="EMBL" id="UHIA01000004">
    <property type="protein sequence ID" value="SUO96197.1"/>
    <property type="molecule type" value="Genomic_DNA"/>
</dbReference>
<evidence type="ECO:0000313" key="7">
    <source>
        <dbReference type="Proteomes" id="UP000254575"/>
    </source>
</evidence>
<dbReference type="InterPro" id="IPR029028">
    <property type="entry name" value="Alpha/beta_knot_MTases"/>
</dbReference>
<dbReference type="AlphaFoldDB" id="A0A380MXN3"/>
<sequence>MLITLIAVGHKMPAWVEAGYQDYAERLKGGVSLQLKEIPLQKRSDKNQIAAARQKEDEQILQTLAQADYIVTLDIPGKVHSSEALAERLQLWQQQARHLALVIGGPEGLSEAVKAKANESWSLGKLTLPHPLVRIIVAEALYRAWSINQNHPYHRA</sequence>
<gene>
    <name evidence="5 6" type="primary">rlmH</name>
    <name evidence="6" type="ORF">NCTC10717_00888</name>
</gene>
<protein>
    <recommendedName>
        <fullName evidence="5">Ribosomal RNA large subunit methyltransferase H</fullName>
        <ecNumber evidence="5">2.1.1.177</ecNumber>
    </recommendedName>
    <alternativeName>
        <fullName evidence="5">23S rRNA (pseudouridine1915-N3)-methyltransferase</fullName>
    </alternativeName>
    <alternativeName>
        <fullName evidence="5">23S rRNA m3Psi1915 methyltransferase</fullName>
    </alternativeName>
    <alternativeName>
        <fullName evidence="5">rRNA (pseudouridine-N3-)-methyltransferase RlmH</fullName>
    </alternativeName>
</protein>
<comment type="function">
    <text evidence="5">Specifically methylates the pseudouridine at position 1915 (m3Psi1915) in 23S rRNA.</text>
</comment>
<accession>A0A380MXN3</accession>
<dbReference type="InterPro" id="IPR003742">
    <property type="entry name" value="RlmH-like"/>
</dbReference>
<reference evidence="6 7" key="1">
    <citation type="submission" date="2018-06" db="EMBL/GenBank/DDBJ databases">
        <authorList>
            <consortium name="Pathogen Informatics"/>
            <person name="Doyle S."/>
        </authorList>
    </citation>
    <scope>NUCLEOTIDE SEQUENCE [LARGE SCALE GENOMIC DNA]</scope>
    <source>
        <strain evidence="6 7">NCTC10717</strain>
    </source>
</reference>
<evidence type="ECO:0000313" key="6">
    <source>
        <dbReference type="EMBL" id="SUO96197.1"/>
    </source>
</evidence>
<dbReference type="NCBIfam" id="NF000986">
    <property type="entry name" value="PRK00103.1-4"/>
    <property type="match status" value="1"/>
</dbReference>
<evidence type="ECO:0000256" key="2">
    <source>
        <dbReference type="ARBA" id="ARBA00022679"/>
    </source>
</evidence>
<proteinExistence type="inferred from homology"/>
<dbReference type="Pfam" id="PF02590">
    <property type="entry name" value="SPOUT_MTase"/>
    <property type="match status" value="1"/>
</dbReference>
<dbReference type="CDD" id="cd18081">
    <property type="entry name" value="RlmH-like"/>
    <property type="match status" value="1"/>
</dbReference>
<dbReference type="Gene3D" id="3.40.1280.10">
    <property type="match status" value="1"/>
</dbReference>
<evidence type="ECO:0000256" key="4">
    <source>
        <dbReference type="ARBA" id="ARBA00038303"/>
    </source>
</evidence>
<feature type="binding site" evidence="5">
    <location>
        <position position="73"/>
    </location>
    <ligand>
        <name>S-adenosyl-L-methionine</name>
        <dbReference type="ChEBI" id="CHEBI:59789"/>
    </ligand>
</feature>
<dbReference type="Proteomes" id="UP000254575">
    <property type="component" value="Unassembled WGS sequence"/>
</dbReference>
<feature type="binding site" evidence="5">
    <location>
        <position position="104"/>
    </location>
    <ligand>
        <name>S-adenosyl-L-methionine</name>
        <dbReference type="ChEBI" id="CHEBI:59789"/>
    </ligand>
</feature>
<comment type="subunit">
    <text evidence="5">Homodimer.</text>
</comment>
<dbReference type="GO" id="GO:0070038">
    <property type="term" value="F:rRNA (pseudouridine-N3-)-methyltransferase activity"/>
    <property type="evidence" value="ECO:0007669"/>
    <property type="project" value="UniProtKB-UniRule"/>
</dbReference>
<name>A0A380MXN3_9GAMM</name>
<dbReference type="InterPro" id="IPR029026">
    <property type="entry name" value="tRNA_m1G_MTases_N"/>
</dbReference>
<keyword evidence="7" id="KW-1185">Reference proteome</keyword>
<dbReference type="NCBIfam" id="TIGR00246">
    <property type="entry name" value="tRNA_RlmH_YbeA"/>
    <property type="match status" value="1"/>
</dbReference>
<organism evidence="6 7">
    <name type="scientific">Suttonella indologenes</name>
    <dbReference type="NCBI Taxonomy" id="13276"/>
    <lineage>
        <taxon>Bacteria</taxon>
        <taxon>Pseudomonadati</taxon>
        <taxon>Pseudomonadota</taxon>
        <taxon>Gammaproteobacteria</taxon>
        <taxon>Cardiobacteriales</taxon>
        <taxon>Cardiobacteriaceae</taxon>
        <taxon>Suttonella</taxon>
    </lineage>
</organism>
<dbReference type="PIRSF" id="PIRSF004505">
    <property type="entry name" value="MT_bac"/>
    <property type="match status" value="1"/>
</dbReference>
<comment type="subcellular location">
    <subcellularLocation>
        <location evidence="5">Cytoplasm</location>
    </subcellularLocation>
</comment>
<keyword evidence="2 5" id="KW-0808">Transferase</keyword>
<dbReference type="HAMAP" id="MF_00658">
    <property type="entry name" value="23SrRNA_methyltr_H"/>
    <property type="match status" value="1"/>
</dbReference>
<feature type="binding site" evidence="5">
    <location>
        <begin position="123"/>
        <end position="128"/>
    </location>
    <ligand>
        <name>S-adenosyl-L-methionine</name>
        <dbReference type="ChEBI" id="CHEBI:59789"/>
    </ligand>
</feature>
<dbReference type="SUPFAM" id="SSF75217">
    <property type="entry name" value="alpha/beta knot"/>
    <property type="match status" value="1"/>
</dbReference>